<dbReference type="GeneID" id="64696311"/>
<dbReference type="OrthoDB" id="2676866at2759"/>
<evidence type="ECO:0000313" key="1">
    <source>
        <dbReference type="EMBL" id="KAG2098464.1"/>
    </source>
</evidence>
<dbReference type="AlphaFoldDB" id="A0A9P7EZD4"/>
<comment type="caution">
    <text evidence="1">The sequence shown here is derived from an EMBL/GenBank/DDBJ whole genome shotgun (WGS) entry which is preliminary data.</text>
</comment>
<accession>A0A9P7EZD4</accession>
<gene>
    <name evidence="1" type="ORF">F5147DRAFT_656102</name>
</gene>
<evidence type="ECO:0000313" key="2">
    <source>
        <dbReference type="Proteomes" id="UP000823399"/>
    </source>
</evidence>
<proteinExistence type="predicted"/>
<keyword evidence="2" id="KW-1185">Reference proteome</keyword>
<dbReference type="EMBL" id="JABBWM010000061">
    <property type="protein sequence ID" value="KAG2098464.1"/>
    <property type="molecule type" value="Genomic_DNA"/>
</dbReference>
<protein>
    <submittedName>
        <fullName evidence="1">Uncharacterized protein</fullName>
    </submittedName>
</protein>
<name>A0A9P7EZD4_9AGAM</name>
<dbReference type="RefSeq" id="XP_041288932.1">
    <property type="nucleotide sequence ID" value="XM_041434052.1"/>
</dbReference>
<reference evidence="1" key="1">
    <citation type="journal article" date="2020" name="New Phytol.">
        <title>Comparative genomics reveals dynamic genome evolution in host specialist ectomycorrhizal fungi.</title>
        <authorList>
            <person name="Lofgren L.A."/>
            <person name="Nguyen N.H."/>
            <person name="Vilgalys R."/>
            <person name="Ruytinx J."/>
            <person name="Liao H.L."/>
            <person name="Branco S."/>
            <person name="Kuo A."/>
            <person name="LaButti K."/>
            <person name="Lipzen A."/>
            <person name="Andreopoulos W."/>
            <person name="Pangilinan J."/>
            <person name="Riley R."/>
            <person name="Hundley H."/>
            <person name="Na H."/>
            <person name="Barry K."/>
            <person name="Grigoriev I.V."/>
            <person name="Stajich J.E."/>
            <person name="Kennedy P.G."/>
        </authorList>
    </citation>
    <scope>NUCLEOTIDE SEQUENCE</scope>
    <source>
        <strain evidence="1">FC423</strain>
    </source>
</reference>
<dbReference type="Proteomes" id="UP000823399">
    <property type="component" value="Unassembled WGS sequence"/>
</dbReference>
<organism evidence="1 2">
    <name type="scientific">Suillus discolor</name>
    <dbReference type="NCBI Taxonomy" id="1912936"/>
    <lineage>
        <taxon>Eukaryota</taxon>
        <taxon>Fungi</taxon>
        <taxon>Dikarya</taxon>
        <taxon>Basidiomycota</taxon>
        <taxon>Agaricomycotina</taxon>
        <taxon>Agaricomycetes</taxon>
        <taxon>Agaricomycetidae</taxon>
        <taxon>Boletales</taxon>
        <taxon>Suillineae</taxon>
        <taxon>Suillaceae</taxon>
        <taxon>Suillus</taxon>
    </lineage>
</organism>
<sequence length="108" mass="11784">MILKLYLQSSGKNLQVPLPAFSVEIRAPFELGQMPGGGEVIGALQMSRDELLDHGYEPFDMSFPHVRGVHPSVKLKAAVVYTCNHQDDALFDSLADCEISQDTDAGHA</sequence>